<dbReference type="SMART" id="SM00220">
    <property type="entry name" value="S_TKc"/>
    <property type="match status" value="1"/>
</dbReference>
<evidence type="ECO:0000313" key="7">
    <source>
        <dbReference type="EMBL" id="GEN11193.1"/>
    </source>
</evidence>
<evidence type="ECO:0000259" key="6">
    <source>
        <dbReference type="PROSITE" id="PS50011"/>
    </source>
</evidence>
<dbReference type="InterPro" id="IPR008271">
    <property type="entry name" value="Ser/Thr_kinase_AS"/>
</dbReference>
<dbReference type="InterPro" id="IPR000719">
    <property type="entry name" value="Prot_kinase_dom"/>
</dbReference>
<dbReference type="InterPro" id="IPR011009">
    <property type="entry name" value="Kinase-like_dom_sf"/>
</dbReference>
<reference evidence="7 8" key="1">
    <citation type="submission" date="2019-07" db="EMBL/GenBank/DDBJ databases">
        <title>Whole genome shotgun sequence of Myxococcus fulvus NBRC 100333.</title>
        <authorList>
            <person name="Hosoyama A."/>
            <person name="Uohara A."/>
            <person name="Ohji S."/>
            <person name="Ichikawa N."/>
        </authorList>
    </citation>
    <scope>NUCLEOTIDE SEQUENCE [LARGE SCALE GENOMIC DNA]</scope>
    <source>
        <strain evidence="7 8">NBRC 100333</strain>
    </source>
</reference>
<proteinExistence type="predicted"/>
<evidence type="ECO:0000256" key="1">
    <source>
        <dbReference type="ARBA" id="ARBA00022679"/>
    </source>
</evidence>
<dbReference type="PROSITE" id="PS00108">
    <property type="entry name" value="PROTEIN_KINASE_ST"/>
    <property type="match status" value="1"/>
</dbReference>
<dbReference type="GO" id="GO:0004674">
    <property type="term" value="F:protein serine/threonine kinase activity"/>
    <property type="evidence" value="ECO:0007669"/>
    <property type="project" value="TreeGrafter"/>
</dbReference>
<evidence type="ECO:0000313" key="8">
    <source>
        <dbReference type="Proteomes" id="UP000321514"/>
    </source>
</evidence>
<evidence type="ECO:0000256" key="2">
    <source>
        <dbReference type="ARBA" id="ARBA00022741"/>
    </source>
</evidence>
<dbReference type="GO" id="GO:0005524">
    <property type="term" value="F:ATP binding"/>
    <property type="evidence" value="ECO:0007669"/>
    <property type="project" value="UniProtKB-KW"/>
</dbReference>
<feature type="domain" description="Protein kinase" evidence="6">
    <location>
        <begin position="65"/>
        <end position="353"/>
    </location>
</feature>
<name>A0A511TC63_MYXFU</name>
<gene>
    <name evidence="7" type="ORF">MFU01_62300</name>
</gene>
<dbReference type="Pfam" id="PF00069">
    <property type="entry name" value="Pkinase"/>
    <property type="match status" value="1"/>
</dbReference>
<keyword evidence="2" id="KW-0547">Nucleotide-binding</keyword>
<keyword evidence="4" id="KW-0067">ATP-binding</keyword>
<evidence type="ECO:0000256" key="3">
    <source>
        <dbReference type="ARBA" id="ARBA00022777"/>
    </source>
</evidence>
<keyword evidence="1" id="KW-0808">Transferase</keyword>
<dbReference type="PROSITE" id="PS50011">
    <property type="entry name" value="PROTEIN_KINASE_DOM"/>
    <property type="match status" value="1"/>
</dbReference>
<dbReference type="SUPFAM" id="SSF56112">
    <property type="entry name" value="Protein kinase-like (PK-like)"/>
    <property type="match status" value="1"/>
</dbReference>
<dbReference type="Gene3D" id="1.10.510.10">
    <property type="entry name" value="Transferase(Phosphotransferase) domain 1"/>
    <property type="match status" value="1"/>
</dbReference>
<evidence type="ECO:0000256" key="5">
    <source>
        <dbReference type="SAM" id="MobiDB-lite"/>
    </source>
</evidence>
<protein>
    <recommendedName>
        <fullName evidence="6">Protein kinase domain-containing protein</fullName>
    </recommendedName>
</protein>
<dbReference type="Gene3D" id="3.30.200.20">
    <property type="entry name" value="Phosphorylase Kinase, domain 1"/>
    <property type="match status" value="1"/>
</dbReference>
<feature type="compositionally biased region" description="Acidic residues" evidence="5">
    <location>
        <begin position="363"/>
        <end position="376"/>
    </location>
</feature>
<dbReference type="STRING" id="1334629.MFUL124B02_42640"/>
<dbReference type="PANTHER" id="PTHR43289">
    <property type="entry name" value="MITOGEN-ACTIVATED PROTEIN KINASE KINASE KINASE 20-RELATED"/>
    <property type="match status" value="1"/>
</dbReference>
<feature type="compositionally biased region" description="Polar residues" evidence="5">
    <location>
        <begin position="392"/>
        <end position="403"/>
    </location>
</feature>
<dbReference type="EMBL" id="BJXR01000044">
    <property type="protein sequence ID" value="GEN11193.1"/>
    <property type="molecule type" value="Genomic_DNA"/>
</dbReference>
<evidence type="ECO:0000256" key="4">
    <source>
        <dbReference type="ARBA" id="ARBA00022840"/>
    </source>
</evidence>
<accession>A0A511TC63</accession>
<organism evidence="7 8">
    <name type="scientific">Myxococcus fulvus</name>
    <dbReference type="NCBI Taxonomy" id="33"/>
    <lineage>
        <taxon>Bacteria</taxon>
        <taxon>Pseudomonadati</taxon>
        <taxon>Myxococcota</taxon>
        <taxon>Myxococcia</taxon>
        <taxon>Myxococcales</taxon>
        <taxon>Cystobacterineae</taxon>
        <taxon>Myxococcaceae</taxon>
        <taxon>Myxococcus</taxon>
    </lineage>
</organism>
<sequence length="435" mass="47494">MTSGVDPGPPDSLSGFQIPESDSTLKVVGLLTPSRVGTAGEDGTMSDLEAMHPLLLQPMEQLGALRIIRRLATGGYGAIFLAESETKGTVALKFALEGPSENDEARVDARTKREARLLMHLAHPNVVELLGYRRWPDTHRGYLYLIMDYVEGPTLARWATTEKATPRRAAQVFASLALTLDAIHGAGVVHRDLKGSNIIVRASDGEPVLVDFGSGDHPCAPSLTEDRLPPGTPSYRSPESLRFWMGPRIPGARYRFAPTDDLYSLGLVLHEVLTGTFPYPAHLPPSALLASIESAVLQLPSVLNPRVPRVLDGIVLRLLDKHAGGRFPSGAELFGALSAALELADDTWDQPLFPPRPPHEAVTEEDESLFDGDEEGREVRQWMRWPDWPGASSASGSARTPSTEPVAPPVAPWRSWLRRRLHVLKGALKPWRGKD</sequence>
<comment type="caution">
    <text evidence="7">The sequence shown here is derived from an EMBL/GenBank/DDBJ whole genome shotgun (WGS) entry which is preliminary data.</text>
</comment>
<dbReference type="Proteomes" id="UP000321514">
    <property type="component" value="Unassembled WGS sequence"/>
</dbReference>
<dbReference type="CDD" id="cd14014">
    <property type="entry name" value="STKc_PknB_like"/>
    <property type="match status" value="1"/>
</dbReference>
<dbReference type="PANTHER" id="PTHR43289:SF6">
    <property type="entry name" value="SERINE_THREONINE-PROTEIN KINASE NEKL-3"/>
    <property type="match status" value="1"/>
</dbReference>
<feature type="region of interest" description="Disordered" evidence="5">
    <location>
        <begin position="355"/>
        <end position="409"/>
    </location>
</feature>
<dbReference type="AlphaFoldDB" id="A0A511TC63"/>
<keyword evidence="3" id="KW-0418">Kinase</keyword>